<evidence type="ECO:0000256" key="11">
    <source>
        <dbReference type="ARBA" id="ARBA00022989"/>
    </source>
</evidence>
<evidence type="ECO:0000256" key="7">
    <source>
        <dbReference type="ARBA" id="ARBA00022692"/>
    </source>
</evidence>
<dbReference type="GO" id="GO:0005524">
    <property type="term" value="F:ATP binding"/>
    <property type="evidence" value="ECO:0007669"/>
    <property type="project" value="UniProtKB-KW"/>
</dbReference>
<comment type="caution">
    <text evidence="19">The sequence shown here is derived from an EMBL/GenBank/DDBJ whole genome shotgun (WGS) entry which is preliminary data.</text>
</comment>
<dbReference type="InterPro" id="IPR050351">
    <property type="entry name" value="BphY/WalK/GraS-like"/>
</dbReference>
<dbReference type="eggNOG" id="COG5002">
    <property type="taxonomic scope" value="Bacteria"/>
</dbReference>
<dbReference type="SUPFAM" id="SSF55874">
    <property type="entry name" value="ATPase domain of HSP90 chaperone/DNA topoisomerase II/histidine kinase"/>
    <property type="match status" value="1"/>
</dbReference>
<dbReference type="InterPro" id="IPR003660">
    <property type="entry name" value="HAMP_dom"/>
</dbReference>
<dbReference type="CDD" id="cd00082">
    <property type="entry name" value="HisKA"/>
    <property type="match status" value="1"/>
</dbReference>
<evidence type="ECO:0000259" key="18">
    <source>
        <dbReference type="PROSITE" id="PS50885"/>
    </source>
</evidence>
<name>A0A074LWI4_9BACL</name>
<feature type="domain" description="PAS" evidence="17">
    <location>
        <begin position="251"/>
        <end position="287"/>
    </location>
</feature>
<dbReference type="Gene3D" id="1.10.8.500">
    <property type="entry name" value="HAMP domain in histidine kinase"/>
    <property type="match status" value="1"/>
</dbReference>
<dbReference type="SMART" id="SM00388">
    <property type="entry name" value="HisKA"/>
    <property type="match status" value="1"/>
</dbReference>
<dbReference type="InterPro" id="IPR003594">
    <property type="entry name" value="HATPase_dom"/>
</dbReference>
<comment type="catalytic activity">
    <reaction evidence="1">
        <text>ATP + protein L-histidine = ADP + protein N-phospho-L-histidine.</text>
        <dbReference type="EC" id="2.7.13.3"/>
    </reaction>
</comment>
<dbReference type="EC" id="2.7.13.3" evidence="3"/>
<dbReference type="SUPFAM" id="SSF55785">
    <property type="entry name" value="PYP-like sensor domain (PAS domain)"/>
    <property type="match status" value="1"/>
</dbReference>
<evidence type="ECO:0000256" key="13">
    <source>
        <dbReference type="ARBA" id="ARBA00023136"/>
    </source>
</evidence>
<evidence type="ECO:0000256" key="15">
    <source>
        <dbReference type="SAM" id="Phobius"/>
    </source>
</evidence>
<evidence type="ECO:0000256" key="9">
    <source>
        <dbReference type="ARBA" id="ARBA00022777"/>
    </source>
</evidence>
<dbReference type="GO" id="GO:0030295">
    <property type="term" value="F:protein kinase activator activity"/>
    <property type="evidence" value="ECO:0007669"/>
    <property type="project" value="TreeGrafter"/>
</dbReference>
<dbReference type="STRING" id="1157490.EL26_02970"/>
<keyword evidence="9" id="KW-0418">Kinase</keyword>
<dbReference type="GO" id="GO:0000156">
    <property type="term" value="F:phosphorelay response regulator activity"/>
    <property type="evidence" value="ECO:0007669"/>
    <property type="project" value="TreeGrafter"/>
</dbReference>
<dbReference type="PANTHER" id="PTHR42878">
    <property type="entry name" value="TWO-COMPONENT HISTIDINE KINASE"/>
    <property type="match status" value="1"/>
</dbReference>
<evidence type="ECO:0000256" key="2">
    <source>
        <dbReference type="ARBA" id="ARBA00004651"/>
    </source>
</evidence>
<evidence type="ECO:0000256" key="8">
    <source>
        <dbReference type="ARBA" id="ARBA00022741"/>
    </source>
</evidence>
<dbReference type="SMART" id="SM00304">
    <property type="entry name" value="HAMP"/>
    <property type="match status" value="1"/>
</dbReference>
<dbReference type="PROSITE" id="PS50109">
    <property type="entry name" value="HIS_KIN"/>
    <property type="match status" value="1"/>
</dbReference>
<dbReference type="GO" id="GO:0007234">
    <property type="term" value="P:osmosensory signaling via phosphorelay pathway"/>
    <property type="evidence" value="ECO:0007669"/>
    <property type="project" value="TreeGrafter"/>
</dbReference>
<dbReference type="GO" id="GO:0005886">
    <property type="term" value="C:plasma membrane"/>
    <property type="evidence" value="ECO:0007669"/>
    <property type="project" value="UniProtKB-SubCell"/>
</dbReference>
<dbReference type="InterPro" id="IPR004358">
    <property type="entry name" value="Sig_transdc_His_kin-like_C"/>
</dbReference>
<dbReference type="Pfam" id="PF02518">
    <property type="entry name" value="HATPase_c"/>
    <property type="match status" value="1"/>
</dbReference>
<dbReference type="InterPro" id="IPR005467">
    <property type="entry name" value="His_kinase_dom"/>
</dbReference>
<evidence type="ECO:0000256" key="12">
    <source>
        <dbReference type="ARBA" id="ARBA00023012"/>
    </source>
</evidence>
<keyword evidence="11 15" id="KW-1133">Transmembrane helix</keyword>
<dbReference type="CDD" id="cd00075">
    <property type="entry name" value="HATPase"/>
    <property type="match status" value="1"/>
</dbReference>
<dbReference type="RefSeq" id="WP_038084191.1">
    <property type="nucleotide sequence ID" value="NZ_JMIR01000002.1"/>
</dbReference>
<feature type="transmembrane region" description="Helical" evidence="15">
    <location>
        <begin position="9"/>
        <end position="29"/>
    </location>
</feature>
<reference evidence="19 20" key="1">
    <citation type="journal article" date="2013" name="Int. J. Syst. Evol. Microbiol.">
        <title>Tumebacillus flagellatus sp. nov., an alpha-amylase/pullulanase-producing bacterium isolated from cassava wastewater.</title>
        <authorList>
            <person name="Wang Q."/>
            <person name="Xie N."/>
            <person name="Qin Y."/>
            <person name="Shen N."/>
            <person name="Zhu J."/>
            <person name="Mi H."/>
            <person name="Huang R."/>
        </authorList>
    </citation>
    <scope>NUCLEOTIDE SEQUENCE [LARGE SCALE GENOMIC DNA]</scope>
    <source>
        <strain evidence="19 20">GST4</strain>
    </source>
</reference>
<keyword evidence="6" id="KW-0808">Transferase</keyword>
<feature type="transmembrane region" description="Helical" evidence="15">
    <location>
        <begin position="172"/>
        <end position="192"/>
    </location>
</feature>
<dbReference type="InterPro" id="IPR000014">
    <property type="entry name" value="PAS"/>
</dbReference>
<dbReference type="Gene3D" id="3.30.565.10">
    <property type="entry name" value="Histidine kinase-like ATPase, C-terminal domain"/>
    <property type="match status" value="1"/>
</dbReference>
<evidence type="ECO:0000256" key="14">
    <source>
        <dbReference type="SAM" id="Coils"/>
    </source>
</evidence>
<dbReference type="PANTHER" id="PTHR42878:SF7">
    <property type="entry name" value="SENSOR HISTIDINE KINASE GLRK"/>
    <property type="match status" value="1"/>
</dbReference>
<dbReference type="SMART" id="SM00387">
    <property type="entry name" value="HATPase_c"/>
    <property type="match status" value="1"/>
</dbReference>
<sequence length="599" mass="65737">MLRSIQWKLVLMYLLVILVAIQVIGFYFIQRVNEHFLNSFQDKVSGQVSVLSDVLPRYLGDNGEHPESTSDLDYLADSFANVAGAEINIINANSILLATSGNKNYIGQKNLQTEVTRALLGTQVEAIKVDPKNNQRYLYLSVPVKKASQTLGVVYCIAPLSSVYQTIHDITVIFYTGTGIAVLLTGLLVILLSRTITHPIVEITKKAGAMARGDFDQEVSVKSDDEIGQLGEMFNTLSRRLREALSENAQEKDKLEAILEHMSDGVVAIGSDGRILLANAAAAKLLGADHPDQLLEQPMNSVIVLTSSDGDGETDTASELLTGEHEFTLSNPSGRILHAYAASFRSSIEQRGAVIVLRDVTEQEREDRARRDFVANVSHEIRTPLTTIKSYIEALEDGAVDSPSHARKFLSVIHTETDRMVRMVSDLLQLSRLDSGRESWKFVTHNLRELVQNACFRFAMQLQRREVSLAFEVPSNLSVAVDADKLDQVFDNLISNAIKYTPDGGRIRVIAYRPSGKFILVQVVDTGIGIPKHDLPQIFTRFYRVDKARSRAAGGTGLGLSIARQIVEAHGGQIQIDSEEGKGTTVSFTLPVGTGGSSA</sequence>
<dbReference type="InterPro" id="IPR036097">
    <property type="entry name" value="HisK_dim/P_sf"/>
</dbReference>
<dbReference type="Gene3D" id="1.10.287.130">
    <property type="match status" value="1"/>
</dbReference>
<evidence type="ECO:0000259" key="16">
    <source>
        <dbReference type="PROSITE" id="PS50109"/>
    </source>
</evidence>
<evidence type="ECO:0000256" key="3">
    <source>
        <dbReference type="ARBA" id="ARBA00012438"/>
    </source>
</evidence>
<dbReference type="SUPFAM" id="SSF158472">
    <property type="entry name" value="HAMP domain-like"/>
    <property type="match status" value="1"/>
</dbReference>
<dbReference type="InterPro" id="IPR036890">
    <property type="entry name" value="HATPase_C_sf"/>
</dbReference>
<protein>
    <recommendedName>
        <fullName evidence="3">histidine kinase</fullName>
        <ecNumber evidence="3">2.7.13.3</ecNumber>
    </recommendedName>
</protein>
<dbReference type="PROSITE" id="PS50112">
    <property type="entry name" value="PAS"/>
    <property type="match status" value="1"/>
</dbReference>
<evidence type="ECO:0000259" key="17">
    <source>
        <dbReference type="PROSITE" id="PS50112"/>
    </source>
</evidence>
<dbReference type="Pfam" id="PF00512">
    <property type="entry name" value="HisKA"/>
    <property type="match status" value="1"/>
</dbReference>
<feature type="coiled-coil region" evidence="14">
    <location>
        <begin position="234"/>
        <end position="261"/>
    </location>
</feature>
<gene>
    <name evidence="19" type="ORF">EL26_02970</name>
</gene>
<dbReference type="InterPro" id="IPR003661">
    <property type="entry name" value="HisK_dim/P_dom"/>
</dbReference>
<dbReference type="OrthoDB" id="9813151at2"/>
<dbReference type="PROSITE" id="PS50885">
    <property type="entry name" value="HAMP"/>
    <property type="match status" value="1"/>
</dbReference>
<dbReference type="Gene3D" id="3.30.450.20">
    <property type="entry name" value="PAS domain"/>
    <property type="match status" value="2"/>
</dbReference>
<dbReference type="InterPro" id="IPR013656">
    <property type="entry name" value="PAS_4"/>
</dbReference>
<comment type="subcellular location">
    <subcellularLocation>
        <location evidence="2">Cell membrane</location>
        <topology evidence="2">Multi-pass membrane protein</topology>
    </subcellularLocation>
</comment>
<dbReference type="Pfam" id="PF23846">
    <property type="entry name" value="Cache_WalK"/>
    <property type="match status" value="1"/>
</dbReference>
<accession>A0A074LWI4</accession>
<proteinExistence type="predicted"/>
<dbReference type="FunFam" id="3.30.565.10:FF:000006">
    <property type="entry name" value="Sensor histidine kinase WalK"/>
    <property type="match status" value="1"/>
</dbReference>
<keyword evidence="13 15" id="KW-0472">Membrane</keyword>
<keyword evidence="20" id="KW-1185">Reference proteome</keyword>
<keyword evidence="12" id="KW-0902">Two-component regulatory system</keyword>
<evidence type="ECO:0000256" key="6">
    <source>
        <dbReference type="ARBA" id="ARBA00022679"/>
    </source>
</evidence>
<dbReference type="NCBIfam" id="TIGR00229">
    <property type="entry name" value="sensory_box"/>
    <property type="match status" value="1"/>
</dbReference>
<dbReference type="CDD" id="cd06225">
    <property type="entry name" value="HAMP"/>
    <property type="match status" value="1"/>
</dbReference>
<keyword evidence="10" id="KW-0067">ATP-binding</keyword>
<keyword evidence="5" id="KW-0597">Phosphoprotein</keyword>
<keyword evidence="4" id="KW-1003">Cell membrane</keyword>
<keyword evidence="14" id="KW-0175">Coiled coil</keyword>
<keyword evidence="8" id="KW-0547">Nucleotide-binding</keyword>
<evidence type="ECO:0000256" key="5">
    <source>
        <dbReference type="ARBA" id="ARBA00022553"/>
    </source>
</evidence>
<organism evidence="19 20">
    <name type="scientific">Tumebacillus flagellatus</name>
    <dbReference type="NCBI Taxonomy" id="1157490"/>
    <lineage>
        <taxon>Bacteria</taxon>
        <taxon>Bacillati</taxon>
        <taxon>Bacillota</taxon>
        <taxon>Bacilli</taxon>
        <taxon>Bacillales</taxon>
        <taxon>Alicyclobacillaceae</taxon>
        <taxon>Tumebacillus</taxon>
    </lineage>
</organism>
<dbReference type="AlphaFoldDB" id="A0A074LWI4"/>
<feature type="domain" description="Histidine kinase" evidence="16">
    <location>
        <begin position="376"/>
        <end position="594"/>
    </location>
</feature>
<evidence type="ECO:0000256" key="4">
    <source>
        <dbReference type="ARBA" id="ARBA00022475"/>
    </source>
</evidence>
<evidence type="ECO:0000256" key="1">
    <source>
        <dbReference type="ARBA" id="ARBA00000085"/>
    </source>
</evidence>
<feature type="domain" description="HAMP" evidence="18">
    <location>
        <begin position="194"/>
        <end position="246"/>
    </location>
</feature>
<dbReference type="Pfam" id="PF08448">
    <property type="entry name" value="PAS_4"/>
    <property type="match status" value="1"/>
</dbReference>
<evidence type="ECO:0000313" key="20">
    <source>
        <dbReference type="Proteomes" id="UP000027931"/>
    </source>
</evidence>
<dbReference type="SUPFAM" id="SSF47384">
    <property type="entry name" value="Homodimeric domain of signal transducing histidine kinase"/>
    <property type="match status" value="1"/>
</dbReference>
<keyword evidence="7 15" id="KW-0812">Transmembrane</keyword>
<dbReference type="GO" id="GO:0000155">
    <property type="term" value="F:phosphorelay sensor kinase activity"/>
    <property type="evidence" value="ECO:0007669"/>
    <property type="project" value="InterPro"/>
</dbReference>
<evidence type="ECO:0000313" key="19">
    <source>
        <dbReference type="EMBL" id="KEO84975.1"/>
    </source>
</evidence>
<evidence type="ECO:0000256" key="10">
    <source>
        <dbReference type="ARBA" id="ARBA00022840"/>
    </source>
</evidence>
<dbReference type="Pfam" id="PF00672">
    <property type="entry name" value="HAMP"/>
    <property type="match status" value="1"/>
</dbReference>
<dbReference type="FunFam" id="1.10.287.130:FF:000001">
    <property type="entry name" value="Two-component sensor histidine kinase"/>
    <property type="match status" value="1"/>
</dbReference>
<dbReference type="InterPro" id="IPR057640">
    <property type="entry name" value="Cache_WalK"/>
</dbReference>
<dbReference type="EMBL" id="JMIR01000002">
    <property type="protein sequence ID" value="KEO84975.1"/>
    <property type="molecule type" value="Genomic_DNA"/>
</dbReference>
<dbReference type="PRINTS" id="PR00344">
    <property type="entry name" value="BCTRLSENSOR"/>
</dbReference>
<dbReference type="InterPro" id="IPR035965">
    <property type="entry name" value="PAS-like_dom_sf"/>
</dbReference>
<dbReference type="SMART" id="SM00091">
    <property type="entry name" value="PAS"/>
    <property type="match status" value="1"/>
</dbReference>
<dbReference type="Proteomes" id="UP000027931">
    <property type="component" value="Unassembled WGS sequence"/>
</dbReference>